<dbReference type="GO" id="GO:0042956">
    <property type="term" value="P:maltodextrin transmembrane transport"/>
    <property type="evidence" value="ECO:0007669"/>
    <property type="project" value="TreeGrafter"/>
</dbReference>
<sequence length="431" mass="45862">MRRRSNTLALGFALAVSAALAACSPDTGGPPRLTWYINPDDGGQAAIAERCTQEAGGEYVIETSLLPRDASSQREQLARRLAARDSSIDLMSLDPPFIPELAEPGFLAPMPDDVADRVSQDIVQGALDGATWKDELVAVPFWANTQLLWYRKSVAQAAGLDPAAGPVTWDQLMEAAASQDKYLGVQGIKSESLTVWINALVASAGGQVIEDPEATADEVTLGLESEAGQEAARIMGKIGREGLGGPGLPTADENATLTVFRGDRGSFMVNWPFVWSATRTGVEEGTFDQALLDDIGWALYPQVTEGEEASPPLGGISIGVGAFSPDVDLAYAAAECIVTPENQAEYFATNGNPPSNTQAYDDPAVLEAFPMADVIRQSLEQAVPRPQTPYYNEVSTGLQETWHPAASVDPESTPQKATDLITAVLRGEQLL</sequence>
<evidence type="ECO:0000313" key="5">
    <source>
        <dbReference type="EMBL" id="NMR19848.1"/>
    </source>
</evidence>
<evidence type="ECO:0000256" key="2">
    <source>
        <dbReference type="ARBA" id="ARBA00022448"/>
    </source>
</evidence>
<evidence type="ECO:0000256" key="4">
    <source>
        <dbReference type="SAM" id="SignalP"/>
    </source>
</evidence>
<dbReference type="Pfam" id="PF13416">
    <property type="entry name" value="SBP_bac_8"/>
    <property type="match status" value="1"/>
</dbReference>
<keyword evidence="2" id="KW-0813">Transport</keyword>
<keyword evidence="6" id="KW-1185">Reference proteome</keyword>
<dbReference type="Proteomes" id="UP000562124">
    <property type="component" value="Unassembled WGS sequence"/>
</dbReference>
<dbReference type="SUPFAM" id="SSF53850">
    <property type="entry name" value="Periplasmic binding protein-like II"/>
    <property type="match status" value="1"/>
</dbReference>
<dbReference type="PROSITE" id="PS51257">
    <property type="entry name" value="PROKAR_LIPOPROTEIN"/>
    <property type="match status" value="1"/>
</dbReference>
<dbReference type="AlphaFoldDB" id="A0A7Y0QH64"/>
<dbReference type="InterPro" id="IPR006059">
    <property type="entry name" value="SBP"/>
</dbReference>
<feature type="chain" id="PRO_5031332279" evidence="4">
    <location>
        <begin position="22"/>
        <end position="431"/>
    </location>
</feature>
<dbReference type="GO" id="GO:1901982">
    <property type="term" value="F:maltose binding"/>
    <property type="evidence" value="ECO:0007669"/>
    <property type="project" value="TreeGrafter"/>
</dbReference>
<dbReference type="GO" id="GO:0015768">
    <property type="term" value="P:maltose transport"/>
    <property type="evidence" value="ECO:0007669"/>
    <property type="project" value="TreeGrafter"/>
</dbReference>
<accession>A0A7Y0QH64</accession>
<dbReference type="EMBL" id="JABCJJ010000007">
    <property type="protein sequence ID" value="NMR19848.1"/>
    <property type="molecule type" value="Genomic_DNA"/>
</dbReference>
<dbReference type="PANTHER" id="PTHR30061">
    <property type="entry name" value="MALTOSE-BINDING PERIPLASMIC PROTEIN"/>
    <property type="match status" value="1"/>
</dbReference>
<keyword evidence="3 4" id="KW-0732">Signal</keyword>
<dbReference type="Gene3D" id="3.40.190.10">
    <property type="entry name" value="Periplasmic binding protein-like II"/>
    <property type="match status" value="2"/>
</dbReference>
<dbReference type="PANTHER" id="PTHR30061:SF50">
    <property type="entry name" value="MALTOSE_MALTODEXTRIN-BINDING PERIPLASMIC PROTEIN"/>
    <property type="match status" value="1"/>
</dbReference>
<proteinExistence type="inferred from homology"/>
<reference evidence="5 6" key="1">
    <citation type="submission" date="2020-04" db="EMBL/GenBank/DDBJ databases">
        <title>Sequencing and Assembly of C. fimi.</title>
        <authorList>
            <person name="Ramsey A.R."/>
        </authorList>
    </citation>
    <scope>NUCLEOTIDE SEQUENCE [LARGE SCALE GENOMIC DNA]</scope>
    <source>
        <strain evidence="5 6">SB</strain>
    </source>
</reference>
<evidence type="ECO:0000256" key="3">
    <source>
        <dbReference type="ARBA" id="ARBA00022729"/>
    </source>
</evidence>
<name>A0A7Y0QH64_CELFI</name>
<dbReference type="GO" id="GO:0055052">
    <property type="term" value="C:ATP-binding cassette (ABC) transporter complex, substrate-binding subunit-containing"/>
    <property type="evidence" value="ECO:0007669"/>
    <property type="project" value="TreeGrafter"/>
</dbReference>
<protein>
    <submittedName>
        <fullName evidence="5">Extracellular solute-binding protein</fullName>
    </submittedName>
</protein>
<comment type="similarity">
    <text evidence="1">Belongs to the bacterial solute-binding protein 1 family.</text>
</comment>
<organism evidence="5 6">
    <name type="scientific">Cellulomonas fimi</name>
    <dbReference type="NCBI Taxonomy" id="1708"/>
    <lineage>
        <taxon>Bacteria</taxon>
        <taxon>Bacillati</taxon>
        <taxon>Actinomycetota</taxon>
        <taxon>Actinomycetes</taxon>
        <taxon>Micrococcales</taxon>
        <taxon>Cellulomonadaceae</taxon>
        <taxon>Cellulomonas</taxon>
    </lineage>
</organism>
<feature type="signal peptide" evidence="4">
    <location>
        <begin position="1"/>
        <end position="21"/>
    </location>
</feature>
<dbReference type="RefSeq" id="WP_169324225.1">
    <property type="nucleotide sequence ID" value="NZ_JABCJJ010000007.1"/>
</dbReference>
<comment type="caution">
    <text evidence="5">The sequence shown here is derived from an EMBL/GenBank/DDBJ whole genome shotgun (WGS) entry which is preliminary data.</text>
</comment>
<evidence type="ECO:0000313" key="6">
    <source>
        <dbReference type="Proteomes" id="UP000562124"/>
    </source>
</evidence>
<gene>
    <name evidence="5" type="ORF">HIR71_06365</name>
</gene>
<evidence type="ECO:0000256" key="1">
    <source>
        <dbReference type="ARBA" id="ARBA00008520"/>
    </source>
</evidence>